<gene>
    <name evidence="2" type="ORF">ACFPIH_37615</name>
</gene>
<feature type="compositionally biased region" description="Basic and acidic residues" evidence="1">
    <location>
        <begin position="60"/>
        <end position="76"/>
    </location>
</feature>
<keyword evidence="3" id="KW-1185">Reference proteome</keyword>
<proteinExistence type="predicted"/>
<accession>A0ABV9AZ67</accession>
<protein>
    <submittedName>
        <fullName evidence="2">Uncharacterized protein</fullName>
    </submittedName>
</protein>
<organism evidence="2 3">
    <name type="scientific">Streptomyces vulcanius</name>
    <dbReference type="NCBI Taxonomy" id="1441876"/>
    <lineage>
        <taxon>Bacteria</taxon>
        <taxon>Bacillati</taxon>
        <taxon>Actinomycetota</taxon>
        <taxon>Actinomycetes</taxon>
        <taxon>Kitasatosporales</taxon>
        <taxon>Streptomycetaceae</taxon>
        <taxon>Streptomyces</taxon>
    </lineage>
</organism>
<evidence type="ECO:0000313" key="2">
    <source>
        <dbReference type="EMBL" id="MFC4505139.1"/>
    </source>
</evidence>
<sequence length="90" mass="9745">MATLCFAASPKVTWLHVEATFDDGRTWHRSTTRAAGATTFTTKFQNPGRGKAAKAVGPTDQRDRQQGRHRESDRPQGVHAALTVVAVAAN</sequence>
<evidence type="ECO:0000256" key="1">
    <source>
        <dbReference type="SAM" id="MobiDB-lite"/>
    </source>
</evidence>
<comment type="caution">
    <text evidence="2">The sequence shown here is derived from an EMBL/GenBank/DDBJ whole genome shotgun (WGS) entry which is preliminary data.</text>
</comment>
<feature type="region of interest" description="Disordered" evidence="1">
    <location>
        <begin position="42"/>
        <end position="82"/>
    </location>
</feature>
<dbReference type="Proteomes" id="UP001595839">
    <property type="component" value="Unassembled WGS sequence"/>
</dbReference>
<name>A0ABV9AZ67_9ACTN</name>
<evidence type="ECO:0000313" key="3">
    <source>
        <dbReference type="Proteomes" id="UP001595839"/>
    </source>
</evidence>
<dbReference type="EMBL" id="JBHSFK010000031">
    <property type="protein sequence ID" value="MFC4505139.1"/>
    <property type="molecule type" value="Genomic_DNA"/>
</dbReference>
<reference evidence="3" key="1">
    <citation type="journal article" date="2019" name="Int. J. Syst. Evol. Microbiol.">
        <title>The Global Catalogue of Microorganisms (GCM) 10K type strain sequencing project: providing services to taxonomists for standard genome sequencing and annotation.</title>
        <authorList>
            <consortium name="The Broad Institute Genomics Platform"/>
            <consortium name="The Broad Institute Genome Sequencing Center for Infectious Disease"/>
            <person name="Wu L."/>
            <person name="Ma J."/>
        </authorList>
    </citation>
    <scope>NUCLEOTIDE SEQUENCE [LARGE SCALE GENOMIC DNA]</scope>
    <source>
        <strain evidence="3">CGMCC 4.7177</strain>
    </source>
</reference>
<dbReference type="RefSeq" id="WP_381169101.1">
    <property type="nucleotide sequence ID" value="NZ_JBHSFK010000031.1"/>
</dbReference>